<dbReference type="Gene3D" id="3.30.420.40">
    <property type="match status" value="2"/>
</dbReference>
<evidence type="ECO:0000256" key="3">
    <source>
        <dbReference type="ARBA" id="ARBA00023004"/>
    </source>
</evidence>
<organism evidence="6 7">
    <name type="scientific">Thermotalea metallivorans</name>
    <dbReference type="NCBI Taxonomy" id="520762"/>
    <lineage>
        <taxon>Bacteria</taxon>
        <taxon>Bacillati</taxon>
        <taxon>Bacillota</taxon>
        <taxon>Clostridia</taxon>
        <taxon>Peptostreptococcales</taxon>
        <taxon>Thermotaleaceae</taxon>
        <taxon>Thermotalea</taxon>
    </lineage>
</organism>
<dbReference type="OrthoDB" id="9778513at2"/>
<keyword evidence="6" id="KW-0378">Hydrolase</keyword>
<dbReference type="GO" id="GO:0051536">
    <property type="term" value="F:iron-sulfur cluster binding"/>
    <property type="evidence" value="ECO:0007669"/>
    <property type="project" value="UniProtKB-KW"/>
</dbReference>
<comment type="cofactor">
    <cofactor evidence="1">
        <name>[4Fe-4S] cluster</name>
        <dbReference type="ChEBI" id="CHEBI:49883"/>
    </cofactor>
</comment>
<proteinExistence type="predicted"/>
<evidence type="ECO:0000256" key="4">
    <source>
        <dbReference type="ARBA" id="ARBA00023014"/>
    </source>
</evidence>
<dbReference type="NCBIfam" id="TIGR00241">
    <property type="entry name" value="CoA_E_activ"/>
    <property type="match status" value="1"/>
</dbReference>
<evidence type="ECO:0000256" key="1">
    <source>
        <dbReference type="ARBA" id="ARBA00001966"/>
    </source>
</evidence>
<dbReference type="SUPFAM" id="SSF53067">
    <property type="entry name" value="Actin-like ATPase domain"/>
    <property type="match status" value="1"/>
</dbReference>
<dbReference type="GO" id="GO:0046872">
    <property type="term" value="F:metal ion binding"/>
    <property type="evidence" value="ECO:0007669"/>
    <property type="project" value="UniProtKB-KW"/>
</dbReference>
<dbReference type="AlphaFoldDB" id="A0A140LAA4"/>
<dbReference type="GO" id="GO:0016787">
    <property type="term" value="F:hydrolase activity"/>
    <property type="evidence" value="ECO:0007669"/>
    <property type="project" value="UniProtKB-KW"/>
</dbReference>
<feature type="domain" description="ATPase BadF/BadG/BcrA/BcrD type" evidence="5">
    <location>
        <begin position="4"/>
        <end position="243"/>
    </location>
</feature>
<reference evidence="6 7" key="1">
    <citation type="submission" date="2015-12" db="EMBL/GenBank/DDBJ databases">
        <title>Draft genome sequence of the thermoanaerobe Thermotalea metallivorans, an isolate from the runoff channel of the Great Artesian Basin, Australia.</title>
        <authorList>
            <person name="Patel B.K."/>
        </authorList>
    </citation>
    <scope>NUCLEOTIDE SEQUENCE [LARGE SCALE GENOMIC DNA]</scope>
    <source>
        <strain evidence="6 7">B2-1</strain>
    </source>
</reference>
<evidence type="ECO:0000313" key="7">
    <source>
        <dbReference type="Proteomes" id="UP000070456"/>
    </source>
</evidence>
<dbReference type="InterPro" id="IPR002731">
    <property type="entry name" value="ATPase_BadF"/>
</dbReference>
<keyword evidence="2" id="KW-0479">Metal-binding</keyword>
<keyword evidence="4" id="KW-0411">Iron-sulfur</keyword>
<dbReference type="InterPro" id="IPR008275">
    <property type="entry name" value="CoA_E_activase_dom"/>
</dbReference>
<dbReference type="EC" id="3.-.-.-" evidence="6"/>
<protein>
    <submittedName>
        <fullName evidence="6">R-phenyllactate dehydratase activator</fullName>
        <ecNumber evidence="6">3.-.-.-</ecNumber>
    </submittedName>
</protein>
<dbReference type="STRING" id="520762.AN619_04640"/>
<dbReference type="RefSeq" id="WP_068554699.1">
    <property type="nucleotide sequence ID" value="NZ_LOEE01000014.1"/>
</dbReference>
<dbReference type="PANTHER" id="PTHR32329">
    <property type="entry name" value="BIFUNCTIONAL PROTEIN [INCLUDES 2-HYDROXYACYL-COA DEHYDRATASE (N-TER) AND ITS ACTIVATOR DOMAIN (C_TERM)-RELATED"/>
    <property type="match status" value="1"/>
</dbReference>
<accession>A0A140LAA4</accession>
<dbReference type="CDD" id="cd24109">
    <property type="entry name" value="ASKHA_NBD_YjiL-like"/>
    <property type="match status" value="1"/>
</dbReference>
<dbReference type="EMBL" id="LOEE01000014">
    <property type="protein sequence ID" value="KXG77479.1"/>
    <property type="molecule type" value="Genomic_DNA"/>
</dbReference>
<keyword evidence="7" id="KW-1185">Reference proteome</keyword>
<evidence type="ECO:0000313" key="6">
    <source>
        <dbReference type="EMBL" id="KXG77479.1"/>
    </source>
</evidence>
<dbReference type="InterPro" id="IPR051805">
    <property type="entry name" value="Dehydratase_Activator_Redct"/>
</dbReference>
<dbReference type="Proteomes" id="UP000070456">
    <property type="component" value="Unassembled WGS sequence"/>
</dbReference>
<evidence type="ECO:0000256" key="2">
    <source>
        <dbReference type="ARBA" id="ARBA00022723"/>
    </source>
</evidence>
<evidence type="ECO:0000259" key="5">
    <source>
        <dbReference type="Pfam" id="PF01869"/>
    </source>
</evidence>
<comment type="caution">
    <text evidence="6">The sequence shown here is derived from an EMBL/GenBank/DDBJ whole genome shotgun (WGS) entry which is preliminary data.</text>
</comment>
<dbReference type="PATRIC" id="fig|520762.4.peg.532"/>
<gene>
    <name evidence="6" type="primary">fldI_2</name>
    <name evidence="6" type="ORF">AN619_04640</name>
</gene>
<dbReference type="PANTHER" id="PTHR32329:SF5">
    <property type="entry name" value="ACTIVATOR OF 2-HYDROXYACYL-COA DEHYDRATASE"/>
    <property type="match status" value="1"/>
</dbReference>
<sequence length="274" mass="30860">MKILGIDLGSRDVKIVLMENDTIVKKLKVSTVKFYKEYCKYDGKIIIDFDQLQLGNFDFGISTGYGRNNVNIENFIIINELKAHAYGGMYKTGLKDFILLDAGGQDIKVLKIEKGIITDIELNDKCAASCGRYLENMAQILEVSLDELSSFHLNFVVLNSTCAVFSESELIGKIAEGIPYDQLCAGVNYSLYKRLKPMLAKFRGRRILLSGGVARNKALVEYLKQDYDEVFPLEDPEFTGAIGCCYYYKIKGYKKNEIGDPTLGGVPLCIKHWY</sequence>
<dbReference type="InterPro" id="IPR043129">
    <property type="entry name" value="ATPase_NBD"/>
</dbReference>
<name>A0A140LAA4_9FIRM</name>
<dbReference type="Pfam" id="PF01869">
    <property type="entry name" value="BcrAD_BadFG"/>
    <property type="match status" value="1"/>
</dbReference>
<keyword evidence="3" id="KW-0408">Iron</keyword>